<evidence type="ECO:0000313" key="2">
    <source>
        <dbReference type="Proteomes" id="UP000232003"/>
    </source>
</evidence>
<sequence>MTAIARRRCPIAQSQTDYLALIQDGGIYQLRSICNNS</sequence>
<dbReference type="Proteomes" id="UP000232003">
    <property type="component" value="Plasmid pNFSY02"/>
</dbReference>
<geneLocation type="plasmid" evidence="2">
    <name>pnfsy02</name>
</geneLocation>
<reference evidence="1 2" key="1">
    <citation type="submission" date="2017-11" db="EMBL/GenBank/DDBJ databases">
        <title>Complete genome of a free-living desiccation-tolerant cyanobacterium and its photosynthetic adaptation to extreme terrestrial habitat.</title>
        <authorList>
            <person name="Shang J."/>
        </authorList>
    </citation>
    <scope>NUCLEOTIDE SEQUENCE [LARGE SCALE GENOMIC DNA]</scope>
    <source>
        <strain evidence="1 2">CCNUN1</strain>
        <plasmid evidence="2">pnfsy02</plasmid>
    </source>
</reference>
<protein>
    <submittedName>
        <fullName evidence="1">Uncharacterized protein</fullName>
    </submittedName>
</protein>
<evidence type="ECO:0000313" key="1">
    <source>
        <dbReference type="EMBL" id="AUB43022.1"/>
    </source>
</evidence>
<proteinExistence type="predicted"/>
<keyword evidence="2" id="KW-1185">Reference proteome</keyword>
<dbReference type="KEGG" id="nfl:COO91_09178"/>
<organism evidence="1 2">
    <name type="scientific">Nostoc flagelliforme CCNUN1</name>
    <dbReference type="NCBI Taxonomy" id="2038116"/>
    <lineage>
        <taxon>Bacteria</taxon>
        <taxon>Bacillati</taxon>
        <taxon>Cyanobacteriota</taxon>
        <taxon>Cyanophyceae</taxon>
        <taxon>Nostocales</taxon>
        <taxon>Nostocaceae</taxon>
        <taxon>Nostoc</taxon>
    </lineage>
</organism>
<name>A0A2K8T5P3_9NOSO</name>
<dbReference type="EMBL" id="CP024787">
    <property type="protein sequence ID" value="AUB43022.1"/>
    <property type="molecule type" value="Genomic_DNA"/>
</dbReference>
<dbReference type="AlphaFoldDB" id="A0A2K8T5P3"/>
<accession>A0A2K8T5P3</accession>
<gene>
    <name evidence="1" type="ORF">COO91_09178</name>
</gene>
<keyword evidence="1" id="KW-0614">Plasmid</keyword>